<dbReference type="RefSeq" id="XP_004352931.1">
    <property type="nucleotide sequence ID" value="XM_004352879.1"/>
</dbReference>
<dbReference type="Proteomes" id="UP000011083">
    <property type="component" value="Unassembled WGS sequence"/>
</dbReference>
<keyword evidence="2" id="KW-0732">Signal</keyword>
<dbReference type="GeneID" id="14924377"/>
<keyword evidence="1" id="KW-0812">Transmembrane</keyword>
<keyword evidence="1" id="KW-1133">Transmembrane helix</keyword>
<dbReference type="VEuPathDB" id="AmoebaDB:ACA1_069880"/>
<dbReference type="AlphaFoldDB" id="L8HF64"/>
<dbReference type="KEGG" id="acan:ACA1_069880"/>
<sequence>MCKRRADLAFLLVVGCCLAWWQPTSTDAQLIANTTSGVQVEFAPGSPSVDLTPRGTQGSLRPQEQVSLSLNSLSEYSQTDGTFFHSATLVNGGWQEVNDTRYNATRSFVYAASLGFSNGAGNLTLSGTVELQFFVFDQDALLSVGPGLLPFTVSPSLAKFSLKVTDWPWEGREDHALEVRMDITPEYNRSERFDSSPQAGLTTFKLFGQYPLNPDTITQIRVVEAVEIDGVVLDQGGVDYRIDRGQLLMQFDHFTSYFLYDPDVGVLLGASGGEQDSVSDNTALIVSLSVILPVAAIVVILVGAAVLVAYLKREKLRASTSAIDIGEEHM</sequence>
<feature type="chain" id="PRO_5003991054" evidence="2">
    <location>
        <begin position="29"/>
        <end position="330"/>
    </location>
</feature>
<dbReference type="EMBL" id="KB007857">
    <property type="protein sequence ID" value="ELR23403.1"/>
    <property type="molecule type" value="Genomic_DNA"/>
</dbReference>
<name>L8HF64_ACACF</name>
<keyword evidence="4" id="KW-1185">Reference proteome</keyword>
<protein>
    <submittedName>
        <fullName evidence="3">Uncharacterized protein</fullName>
    </submittedName>
</protein>
<feature type="signal peptide" evidence="2">
    <location>
        <begin position="1"/>
        <end position="28"/>
    </location>
</feature>
<proteinExistence type="predicted"/>
<reference evidence="3 4" key="1">
    <citation type="journal article" date="2013" name="Genome Biol.">
        <title>Genome of Acanthamoeba castellanii highlights extensive lateral gene transfer and early evolution of tyrosine kinase signaling.</title>
        <authorList>
            <person name="Clarke M."/>
            <person name="Lohan A.J."/>
            <person name="Liu B."/>
            <person name="Lagkouvardos I."/>
            <person name="Roy S."/>
            <person name="Zafar N."/>
            <person name="Bertelli C."/>
            <person name="Schilde C."/>
            <person name="Kianianmomeni A."/>
            <person name="Burglin T.R."/>
            <person name="Frech C."/>
            <person name="Turcotte B."/>
            <person name="Kopec K.O."/>
            <person name="Synnott J.M."/>
            <person name="Choo C."/>
            <person name="Paponov I."/>
            <person name="Finkler A."/>
            <person name="Soon Heng Tan C."/>
            <person name="Hutchins A.P."/>
            <person name="Weinmeier T."/>
            <person name="Rattei T."/>
            <person name="Chu J.S."/>
            <person name="Gimenez G."/>
            <person name="Irimia M."/>
            <person name="Rigden D.J."/>
            <person name="Fitzpatrick D.A."/>
            <person name="Lorenzo-Morales J."/>
            <person name="Bateman A."/>
            <person name="Chiu C.H."/>
            <person name="Tang P."/>
            <person name="Hegemann P."/>
            <person name="Fromm H."/>
            <person name="Raoult D."/>
            <person name="Greub G."/>
            <person name="Miranda-Saavedra D."/>
            <person name="Chen N."/>
            <person name="Nash P."/>
            <person name="Ginger M.L."/>
            <person name="Horn M."/>
            <person name="Schaap P."/>
            <person name="Caler L."/>
            <person name="Loftus B."/>
        </authorList>
    </citation>
    <scope>NUCLEOTIDE SEQUENCE [LARGE SCALE GENOMIC DNA]</scope>
    <source>
        <strain evidence="3 4">Neff</strain>
    </source>
</reference>
<evidence type="ECO:0000256" key="1">
    <source>
        <dbReference type="SAM" id="Phobius"/>
    </source>
</evidence>
<keyword evidence="1" id="KW-0472">Membrane</keyword>
<feature type="transmembrane region" description="Helical" evidence="1">
    <location>
        <begin position="284"/>
        <end position="311"/>
    </location>
</feature>
<gene>
    <name evidence="3" type="ORF">ACA1_069880</name>
</gene>
<evidence type="ECO:0000256" key="2">
    <source>
        <dbReference type="SAM" id="SignalP"/>
    </source>
</evidence>
<organism evidence="3 4">
    <name type="scientific">Acanthamoeba castellanii (strain ATCC 30010 / Neff)</name>
    <dbReference type="NCBI Taxonomy" id="1257118"/>
    <lineage>
        <taxon>Eukaryota</taxon>
        <taxon>Amoebozoa</taxon>
        <taxon>Discosea</taxon>
        <taxon>Longamoebia</taxon>
        <taxon>Centramoebida</taxon>
        <taxon>Acanthamoebidae</taxon>
        <taxon>Acanthamoeba</taxon>
    </lineage>
</organism>
<accession>L8HF64</accession>
<evidence type="ECO:0000313" key="3">
    <source>
        <dbReference type="EMBL" id="ELR23403.1"/>
    </source>
</evidence>
<evidence type="ECO:0000313" key="4">
    <source>
        <dbReference type="Proteomes" id="UP000011083"/>
    </source>
</evidence>